<dbReference type="Proteomes" id="UP000291343">
    <property type="component" value="Unassembled WGS sequence"/>
</dbReference>
<dbReference type="EMBL" id="QKKF02037891">
    <property type="protein sequence ID" value="RZF31912.1"/>
    <property type="molecule type" value="Genomic_DNA"/>
</dbReference>
<comment type="caution">
    <text evidence="1">The sequence shown here is derived from an EMBL/GenBank/DDBJ whole genome shotgun (WGS) entry which is preliminary data.</text>
</comment>
<accession>A0A482WF20</accession>
<name>A0A482WF20_LAOST</name>
<gene>
    <name evidence="1" type="ORF">LSTR_LSTR013310</name>
</gene>
<keyword evidence="2" id="KW-1185">Reference proteome</keyword>
<organism evidence="1 2">
    <name type="scientific">Laodelphax striatellus</name>
    <name type="common">Small brown planthopper</name>
    <name type="synonym">Delphax striatella</name>
    <dbReference type="NCBI Taxonomy" id="195883"/>
    <lineage>
        <taxon>Eukaryota</taxon>
        <taxon>Metazoa</taxon>
        <taxon>Ecdysozoa</taxon>
        <taxon>Arthropoda</taxon>
        <taxon>Hexapoda</taxon>
        <taxon>Insecta</taxon>
        <taxon>Pterygota</taxon>
        <taxon>Neoptera</taxon>
        <taxon>Paraneoptera</taxon>
        <taxon>Hemiptera</taxon>
        <taxon>Auchenorrhyncha</taxon>
        <taxon>Fulgoroidea</taxon>
        <taxon>Delphacidae</taxon>
        <taxon>Criomorphinae</taxon>
        <taxon>Laodelphax</taxon>
    </lineage>
</organism>
<evidence type="ECO:0000313" key="1">
    <source>
        <dbReference type="EMBL" id="RZF31912.1"/>
    </source>
</evidence>
<dbReference type="InParanoid" id="A0A482WF20"/>
<reference evidence="1 2" key="1">
    <citation type="journal article" date="2017" name="Gigascience">
        <title>Genome sequence of the small brown planthopper, Laodelphax striatellus.</title>
        <authorList>
            <person name="Zhu J."/>
            <person name="Jiang F."/>
            <person name="Wang X."/>
            <person name="Yang P."/>
            <person name="Bao Y."/>
            <person name="Zhao W."/>
            <person name="Wang W."/>
            <person name="Lu H."/>
            <person name="Wang Q."/>
            <person name="Cui N."/>
            <person name="Li J."/>
            <person name="Chen X."/>
            <person name="Luo L."/>
            <person name="Yu J."/>
            <person name="Kang L."/>
            <person name="Cui F."/>
        </authorList>
    </citation>
    <scope>NUCLEOTIDE SEQUENCE [LARGE SCALE GENOMIC DNA]</scope>
    <source>
        <strain evidence="1">Lst14</strain>
    </source>
</reference>
<evidence type="ECO:0000313" key="2">
    <source>
        <dbReference type="Proteomes" id="UP000291343"/>
    </source>
</evidence>
<protein>
    <submittedName>
        <fullName evidence="1">Uncharacterized protein</fullName>
    </submittedName>
</protein>
<dbReference type="AlphaFoldDB" id="A0A482WF20"/>
<proteinExistence type="predicted"/>
<sequence>MLSQVSPMWLCHLAIIQNSYYAISGFGITMFKCREYNIKTYDFVRTCFTLTSLAYINTFLKKFYLRSKVALTQKTMSQLRDISFGAMKKHREWFQKQEQMVADEFKTIGKNSLRRPFGGIFQKN</sequence>